<organism evidence="2 3">
    <name type="scientific">Moniliophthora roreri</name>
    <name type="common">Frosty pod rot fungus</name>
    <name type="synonym">Monilia roreri</name>
    <dbReference type="NCBI Taxonomy" id="221103"/>
    <lineage>
        <taxon>Eukaryota</taxon>
        <taxon>Fungi</taxon>
        <taxon>Dikarya</taxon>
        <taxon>Basidiomycota</taxon>
        <taxon>Agaricomycotina</taxon>
        <taxon>Agaricomycetes</taxon>
        <taxon>Agaricomycetidae</taxon>
        <taxon>Agaricales</taxon>
        <taxon>Marasmiineae</taxon>
        <taxon>Marasmiaceae</taxon>
        <taxon>Moniliophthora</taxon>
    </lineage>
</organism>
<gene>
    <name evidence="2" type="ORF">WG66_213</name>
</gene>
<feature type="transmembrane region" description="Helical" evidence="1">
    <location>
        <begin position="139"/>
        <end position="163"/>
    </location>
</feature>
<reference evidence="2 3" key="1">
    <citation type="submission" date="2015-12" db="EMBL/GenBank/DDBJ databases">
        <title>Draft genome sequence of Moniliophthora roreri, the causal agent of frosty pod rot of cacao.</title>
        <authorList>
            <person name="Aime M.C."/>
            <person name="Diaz-Valderrama J.R."/>
            <person name="Kijpornyongpan T."/>
            <person name="Phillips-Mora W."/>
        </authorList>
    </citation>
    <scope>NUCLEOTIDE SEQUENCE [LARGE SCALE GENOMIC DNA]</scope>
    <source>
        <strain evidence="2 3">MCA 2952</strain>
    </source>
</reference>
<feature type="transmembrane region" description="Helical" evidence="1">
    <location>
        <begin position="45"/>
        <end position="65"/>
    </location>
</feature>
<name>A0A0W0GF69_MONRR</name>
<keyword evidence="1" id="KW-0472">Membrane</keyword>
<keyword evidence="1" id="KW-1133">Transmembrane helix</keyword>
<protein>
    <submittedName>
        <fullName evidence="2">Uncharacterized protein</fullName>
    </submittedName>
</protein>
<dbReference type="AlphaFoldDB" id="A0A0W0GF69"/>
<feature type="transmembrane region" description="Helical" evidence="1">
    <location>
        <begin position="18"/>
        <end position="39"/>
    </location>
</feature>
<accession>A0A0W0GF69</accession>
<evidence type="ECO:0000313" key="2">
    <source>
        <dbReference type="EMBL" id="KTB47208.1"/>
    </source>
</evidence>
<evidence type="ECO:0000313" key="3">
    <source>
        <dbReference type="Proteomes" id="UP000054988"/>
    </source>
</evidence>
<keyword evidence="1" id="KW-0812">Transmembrane</keyword>
<evidence type="ECO:0000256" key="1">
    <source>
        <dbReference type="SAM" id="Phobius"/>
    </source>
</evidence>
<comment type="caution">
    <text evidence="2">The sequence shown here is derived from an EMBL/GenBank/DDBJ whole genome shotgun (WGS) entry which is preliminary data.</text>
</comment>
<sequence length="232" mass="26047">MARLGYTSCHIYGLYREVLYVVSQFVVCLLLTLRIYALYCADRRILWLFGISALVAGGISGYILAGQDSMQYSVQIGCNIGRPRQIALCLAGLWLAVFVYDTIIFGLTALRTYQCWREARDNPLSLALNLFSLFFRDGAMYFAMMTLANLANILTFCVFILLFSSRLRLLNTRARSCAVLLCVEVYAHSPIASTVMLCRLMLNLHATANTGLYIRPNTLAWSIATIVDEDSE</sequence>
<feature type="transmembrane region" description="Helical" evidence="1">
    <location>
        <begin position="86"/>
        <end position="110"/>
    </location>
</feature>
<dbReference type="EMBL" id="LATX01000089">
    <property type="protein sequence ID" value="KTB47208.1"/>
    <property type="molecule type" value="Genomic_DNA"/>
</dbReference>
<proteinExistence type="predicted"/>
<dbReference type="Proteomes" id="UP000054988">
    <property type="component" value="Unassembled WGS sequence"/>
</dbReference>